<evidence type="ECO:0000256" key="2">
    <source>
        <dbReference type="ARBA" id="ARBA00023163"/>
    </source>
</evidence>
<dbReference type="SUPFAM" id="SSF46689">
    <property type="entry name" value="Homeodomain-like"/>
    <property type="match status" value="2"/>
</dbReference>
<dbReference type="STRING" id="190721.ACS15_3932"/>
<keyword evidence="5" id="KW-1185">Reference proteome</keyword>
<dbReference type="Gene3D" id="1.10.10.60">
    <property type="entry name" value="Homeodomain-like"/>
    <property type="match status" value="1"/>
</dbReference>
<evidence type="ECO:0000313" key="5">
    <source>
        <dbReference type="Proteomes" id="UP000078572"/>
    </source>
</evidence>
<dbReference type="Pfam" id="PF01965">
    <property type="entry name" value="DJ-1_PfpI"/>
    <property type="match status" value="1"/>
</dbReference>
<dbReference type="PANTHER" id="PTHR43130">
    <property type="entry name" value="ARAC-FAMILY TRANSCRIPTIONAL REGULATOR"/>
    <property type="match status" value="1"/>
</dbReference>
<accession>A0A192A2N6</accession>
<dbReference type="Gene3D" id="3.40.50.880">
    <property type="match status" value="1"/>
</dbReference>
<reference evidence="5" key="1">
    <citation type="submission" date="2016-06" db="EMBL/GenBank/DDBJ databases">
        <authorList>
            <person name="Xu Y."/>
            <person name="Nagy A."/>
            <person name="Yan X."/>
            <person name="Kim S.W."/>
            <person name="Haley B."/>
            <person name="Liu N.T."/>
            <person name="Nou X."/>
        </authorList>
    </citation>
    <scope>NUCLEOTIDE SEQUENCE [LARGE SCALE GENOMIC DNA]</scope>
    <source>
        <strain evidence="5">ATCC 49129</strain>
    </source>
</reference>
<evidence type="ECO:0000259" key="3">
    <source>
        <dbReference type="PROSITE" id="PS01124"/>
    </source>
</evidence>
<dbReference type="PANTHER" id="PTHR43130:SF3">
    <property type="entry name" value="HTH-TYPE TRANSCRIPTIONAL REGULATOR RV1931C"/>
    <property type="match status" value="1"/>
</dbReference>
<dbReference type="InterPro" id="IPR018060">
    <property type="entry name" value="HTH_AraC"/>
</dbReference>
<dbReference type="InterPro" id="IPR009057">
    <property type="entry name" value="Homeodomain-like_sf"/>
</dbReference>
<dbReference type="EMBL" id="CP016023">
    <property type="protein sequence ID" value="ANJ74603.1"/>
    <property type="molecule type" value="Genomic_DNA"/>
</dbReference>
<gene>
    <name evidence="4" type="ORF">A9Y76_18600</name>
</gene>
<dbReference type="GO" id="GO:0003700">
    <property type="term" value="F:DNA-binding transcription factor activity"/>
    <property type="evidence" value="ECO:0007669"/>
    <property type="project" value="InterPro"/>
</dbReference>
<dbReference type="CDD" id="cd03137">
    <property type="entry name" value="GATase1_AraC_1"/>
    <property type="match status" value="1"/>
</dbReference>
<organism evidence="4 5">
    <name type="scientific">Ralstonia insidiosa</name>
    <dbReference type="NCBI Taxonomy" id="190721"/>
    <lineage>
        <taxon>Bacteria</taxon>
        <taxon>Pseudomonadati</taxon>
        <taxon>Pseudomonadota</taxon>
        <taxon>Betaproteobacteria</taxon>
        <taxon>Burkholderiales</taxon>
        <taxon>Burkholderiaceae</taxon>
        <taxon>Ralstonia</taxon>
    </lineage>
</organism>
<keyword evidence="1" id="KW-0805">Transcription regulation</keyword>
<dbReference type="SMART" id="SM00342">
    <property type="entry name" value="HTH_ARAC"/>
    <property type="match status" value="1"/>
</dbReference>
<dbReference type="SUPFAM" id="SSF52317">
    <property type="entry name" value="Class I glutamine amidotransferase-like"/>
    <property type="match status" value="1"/>
</dbReference>
<dbReference type="AlphaFoldDB" id="A0A192A2N6"/>
<name>A0A192A2N6_9RALS</name>
<dbReference type="InterPro" id="IPR052158">
    <property type="entry name" value="INH-QAR"/>
</dbReference>
<dbReference type="InterPro" id="IPR029062">
    <property type="entry name" value="Class_I_gatase-like"/>
</dbReference>
<dbReference type="Pfam" id="PF12833">
    <property type="entry name" value="HTH_18"/>
    <property type="match status" value="1"/>
</dbReference>
<dbReference type="GO" id="GO:0043565">
    <property type="term" value="F:sequence-specific DNA binding"/>
    <property type="evidence" value="ECO:0007669"/>
    <property type="project" value="InterPro"/>
</dbReference>
<dbReference type="Proteomes" id="UP000078572">
    <property type="component" value="Chromosome 2"/>
</dbReference>
<feature type="domain" description="HTH araC/xylS-type" evidence="3">
    <location>
        <begin position="230"/>
        <end position="328"/>
    </location>
</feature>
<evidence type="ECO:0000256" key="1">
    <source>
        <dbReference type="ARBA" id="ARBA00023015"/>
    </source>
</evidence>
<evidence type="ECO:0000313" key="4">
    <source>
        <dbReference type="EMBL" id="ANJ74603.1"/>
    </source>
</evidence>
<proteinExistence type="predicted"/>
<dbReference type="PROSITE" id="PS01124">
    <property type="entry name" value="HTH_ARAC_FAMILY_2"/>
    <property type="match status" value="1"/>
</dbReference>
<sequence length="332" mass="36458">MKLGQTRGAHMQPQEIAVLAFNDISPFHLSVPCLVFEDRIWAGLPAYNLRICAGEPARKGGLRTTAGFAVQTDLTLEDAARADVLIVPSWRDTEERPPAPMVNAVRAAYERGATVVGLCLGAFVLAEAGVLDDREATTHWSAVEAFSQRYPRAKLVPDVLYLDADDGRLVTSAGTAAGLDCCLHLVRRWHGAEVANRIARRLVVAPHRQGGQAQYIEQPLHDAPGGDRLSDLLNWAVANLAEPHTLDSLAERAAMSRRNFTRRFRELTGATVSQWLLGQRLAYAQRMLETTRQPVEAIAQLAGFGSAVSLRQHFSRTYHTSPSAYRALFAQT</sequence>
<keyword evidence="2" id="KW-0804">Transcription</keyword>
<protein>
    <submittedName>
        <fullName evidence="4">AraC family transcriptional regulator</fullName>
    </submittedName>
</protein>
<dbReference type="InterPro" id="IPR002818">
    <property type="entry name" value="DJ-1/PfpI"/>
</dbReference>